<feature type="compositionally biased region" description="Basic and acidic residues" evidence="3">
    <location>
        <begin position="247"/>
        <end position="265"/>
    </location>
</feature>
<dbReference type="SUPFAM" id="SSF54585">
    <property type="entry name" value="Cdc48 domain 2-like"/>
    <property type="match status" value="1"/>
</dbReference>
<evidence type="ECO:0000256" key="1">
    <source>
        <dbReference type="ARBA" id="ARBA00022741"/>
    </source>
</evidence>
<dbReference type="SUPFAM" id="SSF50692">
    <property type="entry name" value="ADC-like"/>
    <property type="match status" value="1"/>
</dbReference>
<dbReference type="Gene3D" id="2.40.40.20">
    <property type="match status" value="1"/>
</dbReference>
<organism evidence="5 6">
    <name type="scientific">Chlorella vulgaris</name>
    <name type="common">Green alga</name>
    <dbReference type="NCBI Taxonomy" id="3077"/>
    <lineage>
        <taxon>Eukaryota</taxon>
        <taxon>Viridiplantae</taxon>
        <taxon>Chlorophyta</taxon>
        <taxon>core chlorophytes</taxon>
        <taxon>Trebouxiophyceae</taxon>
        <taxon>Chlorellales</taxon>
        <taxon>Chlorellaceae</taxon>
        <taxon>Chlorella clade</taxon>
        <taxon>Chlorella</taxon>
    </lineage>
</organism>
<keyword evidence="6" id="KW-1185">Reference proteome</keyword>
<reference evidence="5" key="1">
    <citation type="journal article" date="2019" name="Plant J.">
        <title>Chlorella vulgaris genome assembly and annotation reveals the molecular basis for metabolic acclimation to high light conditions.</title>
        <authorList>
            <person name="Cecchin M."/>
            <person name="Marcolungo L."/>
            <person name="Rossato M."/>
            <person name="Girolomoni L."/>
            <person name="Cosentino E."/>
            <person name="Cuine S."/>
            <person name="Li-Beisson Y."/>
            <person name="Delledonne M."/>
            <person name="Ballottari M."/>
        </authorList>
    </citation>
    <scope>NUCLEOTIDE SEQUENCE</scope>
    <source>
        <strain evidence="5">211/11P</strain>
    </source>
</reference>
<dbReference type="Proteomes" id="UP001055712">
    <property type="component" value="Unassembled WGS sequence"/>
</dbReference>
<feature type="compositionally biased region" description="Pro residues" evidence="3">
    <location>
        <begin position="398"/>
        <end position="407"/>
    </location>
</feature>
<dbReference type="Pfam" id="PF02359">
    <property type="entry name" value="CDC48_N"/>
    <property type="match status" value="1"/>
</dbReference>
<feature type="region of interest" description="Disordered" evidence="3">
    <location>
        <begin position="235"/>
        <end position="294"/>
    </location>
</feature>
<dbReference type="Gene3D" id="3.10.330.10">
    <property type="match status" value="1"/>
</dbReference>
<feature type="region of interest" description="Disordered" evidence="3">
    <location>
        <begin position="322"/>
        <end position="349"/>
    </location>
</feature>
<keyword evidence="2" id="KW-0067">ATP-binding</keyword>
<comment type="caution">
    <text evidence="5">The sequence shown here is derived from an EMBL/GenBank/DDBJ whole genome shotgun (WGS) entry which is preliminary data.</text>
</comment>
<feature type="compositionally biased region" description="Basic and acidic residues" evidence="3">
    <location>
        <begin position="281"/>
        <end position="291"/>
    </location>
</feature>
<feature type="compositionally biased region" description="Basic and acidic residues" evidence="3">
    <location>
        <begin position="324"/>
        <end position="349"/>
    </location>
</feature>
<protein>
    <recommendedName>
        <fullName evidence="4">CDC48 N-terminal subdomain domain-containing protein</fullName>
    </recommendedName>
</protein>
<accession>A0A9D4TRW7</accession>
<dbReference type="InterPro" id="IPR013083">
    <property type="entry name" value="Znf_RING/FYVE/PHD"/>
</dbReference>
<dbReference type="GO" id="GO:0005524">
    <property type="term" value="F:ATP binding"/>
    <property type="evidence" value="ECO:0007669"/>
    <property type="project" value="UniProtKB-KW"/>
</dbReference>
<feature type="compositionally biased region" description="Low complexity" evidence="3">
    <location>
        <begin position="235"/>
        <end position="246"/>
    </location>
</feature>
<name>A0A9D4TRW7_CHLVU</name>
<feature type="compositionally biased region" description="Low complexity" evidence="3">
    <location>
        <begin position="266"/>
        <end position="280"/>
    </location>
</feature>
<reference evidence="5" key="2">
    <citation type="submission" date="2020-11" db="EMBL/GenBank/DDBJ databases">
        <authorList>
            <person name="Cecchin M."/>
            <person name="Marcolungo L."/>
            <person name="Rossato M."/>
            <person name="Girolomoni L."/>
            <person name="Cosentino E."/>
            <person name="Cuine S."/>
            <person name="Li-Beisson Y."/>
            <person name="Delledonne M."/>
            <person name="Ballottari M."/>
        </authorList>
    </citation>
    <scope>NUCLEOTIDE SEQUENCE</scope>
    <source>
        <strain evidence="5">211/11P</strain>
        <tissue evidence="5">Whole cell</tissue>
    </source>
</reference>
<dbReference type="EMBL" id="SIDB01000005">
    <property type="protein sequence ID" value="KAI3432697.1"/>
    <property type="molecule type" value="Genomic_DNA"/>
</dbReference>
<dbReference type="AlphaFoldDB" id="A0A9D4TRW7"/>
<feature type="region of interest" description="Disordered" evidence="3">
    <location>
        <begin position="372"/>
        <end position="407"/>
    </location>
</feature>
<evidence type="ECO:0000256" key="3">
    <source>
        <dbReference type="SAM" id="MobiDB-lite"/>
    </source>
</evidence>
<feature type="domain" description="CDC48 N-terminal subdomain" evidence="4">
    <location>
        <begin position="71"/>
        <end position="144"/>
    </location>
</feature>
<dbReference type="InterPro" id="IPR029067">
    <property type="entry name" value="CDC48_domain_2-like_sf"/>
</dbReference>
<dbReference type="InterPro" id="IPR003338">
    <property type="entry name" value="CDC4_N-term_subdom"/>
</dbReference>
<proteinExistence type="predicted"/>
<dbReference type="InterPro" id="IPR009010">
    <property type="entry name" value="Asp_de-COase-like_dom_sf"/>
</dbReference>
<evidence type="ECO:0000313" key="5">
    <source>
        <dbReference type="EMBL" id="KAI3432697.1"/>
    </source>
</evidence>
<evidence type="ECO:0000256" key="2">
    <source>
        <dbReference type="ARBA" id="ARBA00022840"/>
    </source>
</evidence>
<keyword evidence="1" id="KW-0547">Nucleotide-binding</keyword>
<evidence type="ECO:0000313" key="6">
    <source>
        <dbReference type="Proteomes" id="UP001055712"/>
    </source>
</evidence>
<sequence length="470" mass="52571">MLRWTGSLSRRDHKTWPCGHANCPNTEVPWPDVCQACTRKFCHDHIARHGCAVMRTASGRWRCADQGDPDRLLVEEVQSLDNNSVALMNHQTMSRVGCKSGDTILLKGGGKETVAIALQDESVSRGRIQMNAVLRRNAAVDADQAGLKAWYQQYFADALRPVHKGDIFSKPAAPGMPAIDFIVTDVDPPDYCIVAPDTRVALAQLSGEQGVTGNQDVRGRQQREAAKQQQREAAAQRQQREAAAQRQQREAVERQQREAAERQQREAAAQRQQREVAAQRQQREAVERQQRETAQLMSDAEMAARLQVEFDAEVANHYTAAAEQEQREAAERSRREAAEQEQREAAERWERQVAQMASDAEMAARLQAGLDAEAEADASVSRQQGDSEHPDCLLTPQPQMPQMPPQQSPGFGSNVLCCYCLDRPATVGVLHMDSVHKILCRDCAVVLKEQRLADCPVCRKKIECFVMRVF</sequence>
<gene>
    <name evidence="5" type="ORF">D9Q98_004240</name>
</gene>
<evidence type="ECO:0000259" key="4">
    <source>
        <dbReference type="Pfam" id="PF02359"/>
    </source>
</evidence>
<dbReference type="Gene3D" id="3.30.40.10">
    <property type="entry name" value="Zinc/RING finger domain, C3HC4 (zinc finger)"/>
    <property type="match status" value="1"/>
</dbReference>